<dbReference type="EMBL" id="BMMZ01000001">
    <property type="protein sequence ID" value="GGL46809.1"/>
    <property type="molecule type" value="Genomic_DNA"/>
</dbReference>
<organism evidence="1 2">
    <name type="scientific">Microlunatus endophyticus</name>
    <dbReference type="NCBI Taxonomy" id="1716077"/>
    <lineage>
        <taxon>Bacteria</taxon>
        <taxon>Bacillati</taxon>
        <taxon>Actinomycetota</taxon>
        <taxon>Actinomycetes</taxon>
        <taxon>Propionibacteriales</taxon>
        <taxon>Propionibacteriaceae</taxon>
        <taxon>Microlunatus</taxon>
    </lineage>
</organism>
<sequence>MVQYNHLLPDGTTLHVHDVGTGQKYLQRMLWSYMEGSKESLVIGTEERAQAVALPTTVWLHDIALQDRRAKTGAEALARRRLQDSQREWQSEEHFTALLAAAPTGRADPQRRLPPLREQRTDAVDVEIVQRHLADVIVCLESGALEVIILGDAGIAQGVMLPVDYWLEYLDLEDEEAGDERIAEIVRERKKAPLEDSIDLDDFLAEFKDLDDEHE</sequence>
<dbReference type="Proteomes" id="UP000613840">
    <property type="component" value="Unassembled WGS sequence"/>
</dbReference>
<gene>
    <name evidence="1" type="ORF">GCM10011575_00850</name>
</gene>
<dbReference type="RefSeq" id="WP_188893210.1">
    <property type="nucleotide sequence ID" value="NZ_BMMZ01000001.1"/>
</dbReference>
<keyword evidence="2" id="KW-1185">Reference proteome</keyword>
<name>A0A917VYV7_9ACTN</name>
<accession>A0A917VYV7</accession>
<dbReference type="AlphaFoldDB" id="A0A917VYV7"/>
<evidence type="ECO:0000313" key="1">
    <source>
        <dbReference type="EMBL" id="GGL46809.1"/>
    </source>
</evidence>
<proteinExistence type="predicted"/>
<reference evidence="1" key="1">
    <citation type="journal article" date="2014" name="Int. J. Syst. Evol. Microbiol.">
        <title>Complete genome sequence of Corynebacterium casei LMG S-19264T (=DSM 44701T), isolated from a smear-ripened cheese.</title>
        <authorList>
            <consortium name="US DOE Joint Genome Institute (JGI-PGF)"/>
            <person name="Walter F."/>
            <person name="Albersmeier A."/>
            <person name="Kalinowski J."/>
            <person name="Ruckert C."/>
        </authorList>
    </citation>
    <scope>NUCLEOTIDE SEQUENCE</scope>
    <source>
        <strain evidence="1">CGMCC 4.7306</strain>
    </source>
</reference>
<evidence type="ECO:0000313" key="2">
    <source>
        <dbReference type="Proteomes" id="UP000613840"/>
    </source>
</evidence>
<reference evidence="1" key="2">
    <citation type="submission" date="2020-09" db="EMBL/GenBank/DDBJ databases">
        <authorList>
            <person name="Sun Q."/>
            <person name="Zhou Y."/>
        </authorList>
    </citation>
    <scope>NUCLEOTIDE SEQUENCE</scope>
    <source>
        <strain evidence="1">CGMCC 4.7306</strain>
    </source>
</reference>
<comment type="caution">
    <text evidence="1">The sequence shown here is derived from an EMBL/GenBank/DDBJ whole genome shotgun (WGS) entry which is preliminary data.</text>
</comment>
<protein>
    <submittedName>
        <fullName evidence="1">Uncharacterized protein</fullName>
    </submittedName>
</protein>